<proteinExistence type="predicted"/>
<name>A0ABN2V487_9ACTN</name>
<sequence length="175" mass="19279">MERIETSTSSDLARLAVAEIGPDVMQVRLSRREEDRRFFTGIEIALVVGTLMVRSFWRAIATGAREAAEARGQDWGRRAVDAAFDRVEALLGMSGNGAENELPKKARQAQTELDQIVAEVVGPLTTDQFADVLQTSASAQIAELRTALLGLGFNERVTEDLAKRLVEQFTTELTR</sequence>
<dbReference type="EMBL" id="BAAAQN010000049">
    <property type="protein sequence ID" value="GAA2050442.1"/>
    <property type="molecule type" value="Genomic_DNA"/>
</dbReference>
<reference evidence="1 2" key="1">
    <citation type="journal article" date="2019" name="Int. J. Syst. Evol. Microbiol.">
        <title>The Global Catalogue of Microorganisms (GCM) 10K type strain sequencing project: providing services to taxonomists for standard genome sequencing and annotation.</title>
        <authorList>
            <consortium name="The Broad Institute Genomics Platform"/>
            <consortium name="The Broad Institute Genome Sequencing Center for Infectious Disease"/>
            <person name="Wu L."/>
            <person name="Ma J."/>
        </authorList>
    </citation>
    <scope>NUCLEOTIDE SEQUENCE [LARGE SCALE GENOMIC DNA]</scope>
    <source>
        <strain evidence="1 2">JCM 16014</strain>
    </source>
</reference>
<keyword evidence="2" id="KW-1185">Reference proteome</keyword>
<evidence type="ECO:0000313" key="2">
    <source>
        <dbReference type="Proteomes" id="UP001500751"/>
    </source>
</evidence>
<evidence type="ECO:0000313" key="1">
    <source>
        <dbReference type="EMBL" id="GAA2050442.1"/>
    </source>
</evidence>
<accession>A0ABN2V487</accession>
<gene>
    <name evidence="1" type="ORF">GCM10009839_66120</name>
</gene>
<protein>
    <submittedName>
        <fullName evidence="1">Uncharacterized protein</fullName>
    </submittedName>
</protein>
<dbReference type="Proteomes" id="UP001500751">
    <property type="component" value="Unassembled WGS sequence"/>
</dbReference>
<comment type="caution">
    <text evidence="1">The sequence shown here is derived from an EMBL/GenBank/DDBJ whole genome shotgun (WGS) entry which is preliminary data.</text>
</comment>
<organism evidence="1 2">
    <name type="scientific">Catenulispora yoronensis</name>
    <dbReference type="NCBI Taxonomy" id="450799"/>
    <lineage>
        <taxon>Bacteria</taxon>
        <taxon>Bacillati</taxon>
        <taxon>Actinomycetota</taxon>
        <taxon>Actinomycetes</taxon>
        <taxon>Catenulisporales</taxon>
        <taxon>Catenulisporaceae</taxon>
        <taxon>Catenulispora</taxon>
    </lineage>
</organism>
<dbReference type="RefSeq" id="WP_344669621.1">
    <property type="nucleotide sequence ID" value="NZ_BAAAQN010000049.1"/>
</dbReference>